<dbReference type="Pfam" id="PF00153">
    <property type="entry name" value="Mito_carr"/>
    <property type="match status" value="3"/>
</dbReference>
<feature type="transmembrane region" description="Helical" evidence="7">
    <location>
        <begin position="21"/>
        <end position="42"/>
    </location>
</feature>
<dbReference type="InterPro" id="IPR018108">
    <property type="entry name" value="MCP_transmembrane"/>
</dbReference>
<evidence type="ECO:0000313" key="8">
    <source>
        <dbReference type="EMBL" id="KAK6182865.1"/>
    </source>
</evidence>
<keyword evidence="6" id="KW-0813">Transport</keyword>
<dbReference type="Proteomes" id="UP001347796">
    <property type="component" value="Unassembled WGS sequence"/>
</dbReference>
<feature type="repeat" description="Solcar" evidence="5">
    <location>
        <begin position="227"/>
        <end position="308"/>
    </location>
</feature>
<dbReference type="GO" id="GO:0005739">
    <property type="term" value="C:mitochondrion"/>
    <property type="evidence" value="ECO:0007669"/>
    <property type="project" value="InterPro"/>
</dbReference>
<feature type="transmembrane region" description="Helical" evidence="7">
    <location>
        <begin position="188"/>
        <end position="209"/>
    </location>
</feature>
<sequence length="320" mass="36628">MSYEIDEIRVIELSMMDKRKYFPLTMLSGFCIRGLLYPVTLIKTRLQIQKSQTIYKGTMDAFYKISKHEGVIGLYRGFWVSCLQLVPSMAYIGTYETIRHHLKEHTTVKDSKSRSFVAGGCASVIGQTMSVPLDIITQHIMLLGQESSSRSKTAVPLIKAIDNKTSNKRFGTVSAVIREVYNKNGLRGFYKGYFVSLTVFAPNSALWWFFYDTYSNLFMDVVPSNLPRLLIQCVAAPLAGISAAVITNPLDLIRARIQVYQTNLPQTVQLLWKEERYRILVKGLSARLLQSVLFSFFIMLGYETIKRFSVLDKHKNQIRW</sequence>
<dbReference type="PROSITE" id="PS50920">
    <property type="entry name" value="SOLCAR"/>
    <property type="match status" value="3"/>
</dbReference>
<dbReference type="SUPFAM" id="SSF103506">
    <property type="entry name" value="Mitochondrial carrier"/>
    <property type="match status" value="2"/>
</dbReference>
<evidence type="ECO:0000256" key="7">
    <source>
        <dbReference type="SAM" id="Phobius"/>
    </source>
</evidence>
<evidence type="ECO:0000256" key="3">
    <source>
        <dbReference type="ARBA" id="ARBA00022692"/>
    </source>
</evidence>
<evidence type="ECO:0000313" key="9">
    <source>
        <dbReference type="Proteomes" id="UP001347796"/>
    </source>
</evidence>
<evidence type="ECO:0000256" key="5">
    <source>
        <dbReference type="PROSITE-ProRule" id="PRU00282"/>
    </source>
</evidence>
<keyword evidence="7" id="KW-1133">Transmembrane helix</keyword>
<dbReference type="PANTHER" id="PTHR46314">
    <property type="entry name" value="SOLUTE CARRIER FAMILY 25 MEMBER 44"/>
    <property type="match status" value="1"/>
</dbReference>
<evidence type="ECO:0008006" key="10">
    <source>
        <dbReference type="Google" id="ProtNLM"/>
    </source>
</evidence>
<dbReference type="GO" id="GO:0009083">
    <property type="term" value="P:branched-chain amino acid catabolic process"/>
    <property type="evidence" value="ECO:0007669"/>
    <property type="project" value="InterPro"/>
</dbReference>
<feature type="repeat" description="Solcar" evidence="5">
    <location>
        <begin position="20"/>
        <end position="101"/>
    </location>
</feature>
<comment type="caution">
    <text evidence="8">The sequence shown here is derived from an EMBL/GenBank/DDBJ whole genome shotgun (WGS) entry which is preliminary data.</text>
</comment>
<feature type="repeat" description="Solcar" evidence="5">
    <location>
        <begin position="110"/>
        <end position="217"/>
    </location>
</feature>
<protein>
    <recommendedName>
        <fullName evidence="10">Solute carrier family 25 member 44</fullName>
    </recommendedName>
</protein>
<comment type="subcellular location">
    <subcellularLocation>
        <location evidence="1">Membrane</location>
        <topology evidence="1">Multi-pass membrane protein</topology>
    </subcellularLocation>
</comment>
<dbReference type="Gene3D" id="1.50.40.10">
    <property type="entry name" value="Mitochondrial carrier domain"/>
    <property type="match status" value="2"/>
</dbReference>
<keyword evidence="4 5" id="KW-0472">Membrane</keyword>
<gene>
    <name evidence="8" type="ORF">SNE40_010453</name>
</gene>
<accession>A0AAN8Q4Y1</accession>
<dbReference type="EMBL" id="JAZGQO010000007">
    <property type="protein sequence ID" value="KAK6182865.1"/>
    <property type="molecule type" value="Genomic_DNA"/>
</dbReference>
<dbReference type="InterPro" id="IPR042164">
    <property type="entry name" value="SLC25A44"/>
</dbReference>
<dbReference type="PANTHER" id="PTHR46314:SF2">
    <property type="entry name" value="SOLUTE CARRIER FAMILY 25 MEMBER 44"/>
    <property type="match status" value="1"/>
</dbReference>
<dbReference type="AlphaFoldDB" id="A0AAN8Q4Y1"/>
<evidence type="ECO:0000256" key="4">
    <source>
        <dbReference type="ARBA" id="ARBA00023136"/>
    </source>
</evidence>
<keyword evidence="9" id="KW-1185">Reference proteome</keyword>
<reference evidence="8 9" key="1">
    <citation type="submission" date="2024-01" db="EMBL/GenBank/DDBJ databases">
        <title>The genome of the rayed Mediterranean limpet Patella caerulea (Linnaeus, 1758).</title>
        <authorList>
            <person name="Anh-Thu Weber A."/>
            <person name="Halstead-Nussloch G."/>
        </authorList>
    </citation>
    <scope>NUCLEOTIDE SEQUENCE [LARGE SCALE GENOMIC DNA]</scope>
    <source>
        <strain evidence="8">AATW-2023a</strain>
        <tissue evidence="8">Whole specimen</tissue>
    </source>
</reference>
<keyword evidence="3 5" id="KW-0812">Transmembrane</keyword>
<evidence type="ECO:0000256" key="2">
    <source>
        <dbReference type="ARBA" id="ARBA00006375"/>
    </source>
</evidence>
<dbReference type="GO" id="GO:0016020">
    <property type="term" value="C:membrane"/>
    <property type="evidence" value="ECO:0007669"/>
    <property type="project" value="UniProtKB-SubCell"/>
</dbReference>
<evidence type="ECO:0000256" key="1">
    <source>
        <dbReference type="ARBA" id="ARBA00004141"/>
    </source>
</evidence>
<dbReference type="GO" id="GO:0015658">
    <property type="term" value="F:branched-chain amino acid transmembrane transporter activity"/>
    <property type="evidence" value="ECO:0007669"/>
    <property type="project" value="InterPro"/>
</dbReference>
<feature type="transmembrane region" description="Helical" evidence="7">
    <location>
        <begin position="279"/>
        <end position="302"/>
    </location>
</feature>
<dbReference type="InterPro" id="IPR023395">
    <property type="entry name" value="MCP_dom_sf"/>
</dbReference>
<feature type="transmembrane region" description="Helical" evidence="7">
    <location>
        <begin position="229"/>
        <end position="247"/>
    </location>
</feature>
<name>A0AAN8Q4Y1_PATCE</name>
<evidence type="ECO:0000256" key="6">
    <source>
        <dbReference type="RuleBase" id="RU000488"/>
    </source>
</evidence>
<comment type="similarity">
    <text evidence="2 6">Belongs to the mitochondrial carrier (TC 2.A.29) family.</text>
</comment>
<proteinExistence type="inferred from homology"/>
<organism evidence="8 9">
    <name type="scientific">Patella caerulea</name>
    <name type="common">Rayed Mediterranean limpet</name>
    <dbReference type="NCBI Taxonomy" id="87958"/>
    <lineage>
        <taxon>Eukaryota</taxon>
        <taxon>Metazoa</taxon>
        <taxon>Spiralia</taxon>
        <taxon>Lophotrochozoa</taxon>
        <taxon>Mollusca</taxon>
        <taxon>Gastropoda</taxon>
        <taxon>Patellogastropoda</taxon>
        <taxon>Patelloidea</taxon>
        <taxon>Patellidae</taxon>
        <taxon>Patella</taxon>
    </lineage>
</organism>